<name>A0ABV2NL94_9HYPH</name>
<dbReference type="GO" id="GO:0003677">
    <property type="term" value="F:DNA binding"/>
    <property type="evidence" value="ECO:0007669"/>
    <property type="project" value="UniProtKB-KW"/>
</dbReference>
<comment type="caution">
    <text evidence="1">The sequence shown here is derived from an EMBL/GenBank/DDBJ whole genome shotgun (WGS) entry which is preliminary data.</text>
</comment>
<reference evidence="1 2" key="1">
    <citation type="submission" date="2024-06" db="EMBL/GenBank/DDBJ databases">
        <title>Genomics of switchgrass bacterial isolates.</title>
        <authorList>
            <person name="Shade A."/>
        </authorList>
    </citation>
    <scope>NUCLEOTIDE SEQUENCE [LARGE SCALE GENOMIC DNA]</scope>
    <source>
        <strain evidence="1 2">PvP084</strain>
    </source>
</reference>
<organism evidence="1 2">
    <name type="scientific">Methylobacterium radiotolerans</name>
    <dbReference type="NCBI Taxonomy" id="31998"/>
    <lineage>
        <taxon>Bacteria</taxon>
        <taxon>Pseudomonadati</taxon>
        <taxon>Pseudomonadota</taxon>
        <taxon>Alphaproteobacteria</taxon>
        <taxon>Hyphomicrobiales</taxon>
        <taxon>Methylobacteriaceae</taxon>
        <taxon>Methylobacterium</taxon>
    </lineage>
</organism>
<keyword evidence="2" id="KW-1185">Reference proteome</keyword>
<evidence type="ECO:0000313" key="2">
    <source>
        <dbReference type="Proteomes" id="UP001549119"/>
    </source>
</evidence>
<dbReference type="RefSeq" id="WP_209650726.1">
    <property type="nucleotide sequence ID" value="NZ_JBEPNV010000001.1"/>
</dbReference>
<protein>
    <submittedName>
        <fullName evidence="1">DNA-binding phage protein</fullName>
    </submittedName>
</protein>
<dbReference type="Proteomes" id="UP001549119">
    <property type="component" value="Unassembled WGS sequence"/>
</dbReference>
<sequence>MDEKVLAPLNPVKLYRLSVSHSFDAVCELHAMRSRDVLSKAVTEGRRIVKGSPTVRSRRSAEEIAAIVGAVFREGGITDAARALGLTITQVSRALQVAGVTDYPRVGRAESARRLRAVQRRNAFERGNP</sequence>
<accession>A0ABV2NL94</accession>
<proteinExistence type="predicted"/>
<gene>
    <name evidence="1" type="ORF">ABIC20_004589</name>
</gene>
<evidence type="ECO:0000313" key="1">
    <source>
        <dbReference type="EMBL" id="MET3867280.1"/>
    </source>
</evidence>
<dbReference type="EMBL" id="JBEPNW010000002">
    <property type="protein sequence ID" value="MET3867280.1"/>
    <property type="molecule type" value="Genomic_DNA"/>
</dbReference>
<keyword evidence="1" id="KW-0238">DNA-binding</keyword>